<dbReference type="GO" id="GO:0016567">
    <property type="term" value="P:protein ubiquitination"/>
    <property type="evidence" value="ECO:0007669"/>
    <property type="project" value="UniProtKB-UniPathway"/>
</dbReference>
<dbReference type="Gramene" id="LPERR02G31010.1">
    <property type="protein sequence ID" value="LPERR02G31010.1"/>
    <property type="gene ID" value="LPERR02G31010"/>
</dbReference>
<accession>A0A0D9VMS6</accession>
<evidence type="ECO:0000256" key="9">
    <source>
        <dbReference type="PROSITE-ProRule" id="PRU00175"/>
    </source>
</evidence>
<dbReference type="CDD" id="cd16461">
    <property type="entry name" value="RING-H2_EL5-like"/>
    <property type="match status" value="1"/>
</dbReference>
<keyword evidence="11" id="KW-1133">Transmembrane helix</keyword>
<keyword evidence="11" id="KW-0812">Transmembrane</keyword>
<reference evidence="13" key="3">
    <citation type="submission" date="2015-04" db="UniProtKB">
        <authorList>
            <consortium name="EnsemblPlants"/>
        </authorList>
    </citation>
    <scope>IDENTIFICATION</scope>
</reference>
<dbReference type="PANTHER" id="PTHR46913:SF20">
    <property type="entry name" value="RING-TYPE E3 UBIQUITIN TRANSFERASE"/>
    <property type="match status" value="1"/>
</dbReference>
<dbReference type="PROSITE" id="PS50089">
    <property type="entry name" value="ZF_RING_2"/>
    <property type="match status" value="1"/>
</dbReference>
<dbReference type="GO" id="GO:0061630">
    <property type="term" value="F:ubiquitin protein ligase activity"/>
    <property type="evidence" value="ECO:0007669"/>
    <property type="project" value="UniProtKB-EC"/>
</dbReference>
<evidence type="ECO:0000256" key="3">
    <source>
        <dbReference type="ARBA" id="ARBA00012483"/>
    </source>
</evidence>
<dbReference type="SUPFAM" id="SSF57850">
    <property type="entry name" value="RING/U-box"/>
    <property type="match status" value="1"/>
</dbReference>
<sequence length="321" mass="35253">MDADREPVFPVQQMPSLLFPPPPPRPLALGSSSSSSSSFATHHTFITSFPILVLTILGILTTSVLLLTYYIFVIRCCLNWHSRHSADAPAAGLISRRHRRGSVSSSLPAVAEPRGLEEAAIQSLPAFKYRKAIKKDTAHSSACAVCISEFQEEERVRLLPSCLHVFHVDCIDTWLQGNANCPLCRSAIATNNSQLPLDQLMRPEEVVIQVITDPEEEEEGTQEPRQEVNTAASGPADDATTDQQVSSKKRKNQNAWHISISKGDECIAVRKDRDVLPLRRSFSMDSLGGAGEVKLQIQNIQQRSTHFHGDVCDSSSSTGTL</sequence>
<dbReference type="Pfam" id="PF13639">
    <property type="entry name" value="zf-RING_2"/>
    <property type="match status" value="1"/>
</dbReference>
<reference evidence="14" key="2">
    <citation type="submission" date="2013-12" db="EMBL/GenBank/DDBJ databases">
        <authorList>
            <person name="Yu Y."/>
            <person name="Lee S."/>
            <person name="de Baynast K."/>
            <person name="Wissotski M."/>
            <person name="Liu L."/>
            <person name="Talag J."/>
            <person name="Goicoechea J."/>
            <person name="Angelova A."/>
            <person name="Jetty R."/>
            <person name="Kudrna D."/>
            <person name="Golser W."/>
            <person name="Rivera L."/>
            <person name="Zhang J."/>
            <person name="Wing R."/>
        </authorList>
    </citation>
    <scope>NUCLEOTIDE SEQUENCE</scope>
</reference>
<dbReference type="HOGENOM" id="CLU_040108_1_0_1"/>
<evidence type="ECO:0000259" key="12">
    <source>
        <dbReference type="PROSITE" id="PS50089"/>
    </source>
</evidence>
<evidence type="ECO:0000256" key="2">
    <source>
        <dbReference type="ARBA" id="ARBA00004906"/>
    </source>
</evidence>
<evidence type="ECO:0000256" key="8">
    <source>
        <dbReference type="ARBA" id="ARBA00022833"/>
    </source>
</evidence>
<evidence type="ECO:0000256" key="5">
    <source>
        <dbReference type="ARBA" id="ARBA00022723"/>
    </source>
</evidence>
<dbReference type="Proteomes" id="UP000032180">
    <property type="component" value="Chromosome 2"/>
</dbReference>
<evidence type="ECO:0000256" key="1">
    <source>
        <dbReference type="ARBA" id="ARBA00000900"/>
    </source>
</evidence>
<dbReference type="FunFam" id="3.30.40.10:FF:000456">
    <property type="entry name" value="RING-H2 finger protein ATL16"/>
    <property type="match status" value="1"/>
</dbReference>
<evidence type="ECO:0000256" key="4">
    <source>
        <dbReference type="ARBA" id="ARBA00022679"/>
    </source>
</evidence>
<comment type="catalytic activity">
    <reaction evidence="1">
        <text>S-ubiquitinyl-[E2 ubiquitin-conjugating enzyme]-L-cysteine + [acceptor protein]-L-lysine = [E2 ubiquitin-conjugating enzyme]-L-cysteine + N(6)-ubiquitinyl-[acceptor protein]-L-lysine.</text>
        <dbReference type="EC" id="2.3.2.27"/>
    </reaction>
</comment>
<evidence type="ECO:0000256" key="11">
    <source>
        <dbReference type="SAM" id="Phobius"/>
    </source>
</evidence>
<dbReference type="Gene3D" id="3.30.40.10">
    <property type="entry name" value="Zinc/RING finger domain, C3HC4 (zinc finger)"/>
    <property type="match status" value="1"/>
</dbReference>
<dbReference type="UniPathway" id="UPA00143"/>
<reference evidence="13 14" key="1">
    <citation type="submission" date="2012-08" db="EMBL/GenBank/DDBJ databases">
        <title>Oryza genome evolution.</title>
        <authorList>
            <person name="Wing R.A."/>
        </authorList>
    </citation>
    <scope>NUCLEOTIDE SEQUENCE</scope>
</reference>
<organism evidence="13 14">
    <name type="scientific">Leersia perrieri</name>
    <dbReference type="NCBI Taxonomy" id="77586"/>
    <lineage>
        <taxon>Eukaryota</taxon>
        <taxon>Viridiplantae</taxon>
        <taxon>Streptophyta</taxon>
        <taxon>Embryophyta</taxon>
        <taxon>Tracheophyta</taxon>
        <taxon>Spermatophyta</taxon>
        <taxon>Magnoliopsida</taxon>
        <taxon>Liliopsida</taxon>
        <taxon>Poales</taxon>
        <taxon>Poaceae</taxon>
        <taxon>BOP clade</taxon>
        <taxon>Oryzoideae</taxon>
        <taxon>Oryzeae</taxon>
        <taxon>Oryzinae</taxon>
        <taxon>Leersia</taxon>
    </lineage>
</organism>
<evidence type="ECO:0000256" key="7">
    <source>
        <dbReference type="ARBA" id="ARBA00022786"/>
    </source>
</evidence>
<proteinExistence type="predicted"/>
<comment type="pathway">
    <text evidence="2">Protein modification; protein ubiquitination.</text>
</comment>
<dbReference type="InterPro" id="IPR013083">
    <property type="entry name" value="Znf_RING/FYVE/PHD"/>
</dbReference>
<keyword evidence="6 9" id="KW-0863">Zinc-finger</keyword>
<evidence type="ECO:0000313" key="13">
    <source>
        <dbReference type="EnsemblPlants" id="LPERR02G31010.1"/>
    </source>
</evidence>
<dbReference type="AlphaFoldDB" id="A0A0D9VMS6"/>
<name>A0A0D9VMS6_9ORYZ</name>
<keyword evidence="14" id="KW-1185">Reference proteome</keyword>
<keyword evidence="4" id="KW-0808">Transferase</keyword>
<keyword evidence="8" id="KW-0862">Zinc</keyword>
<dbReference type="InterPro" id="IPR044600">
    <property type="entry name" value="ATL1/ATL16-like"/>
</dbReference>
<feature type="transmembrane region" description="Helical" evidence="11">
    <location>
        <begin position="51"/>
        <end position="72"/>
    </location>
</feature>
<evidence type="ECO:0000256" key="10">
    <source>
        <dbReference type="SAM" id="MobiDB-lite"/>
    </source>
</evidence>
<dbReference type="SMART" id="SM00184">
    <property type="entry name" value="RING"/>
    <property type="match status" value="1"/>
</dbReference>
<feature type="region of interest" description="Disordered" evidence="10">
    <location>
        <begin position="214"/>
        <end position="254"/>
    </location>
</feature>
<feature type="domain" description="RING-type" evidence="12">
    <location>
        <begin position="143"/>
        <end position="185"/>
    </location>
</feature>
<dbReference type="EC" id="2.3.2.27" evidence="3"/>
<evidence type="ECO:0000313" key="14">
    <source>
        <dbReference type="Proteomes" id="UP000032180"/>
    </source>
</evidence>
<dbReference type="InterPro" id="IPR001841">
    <property type="entry name" value="Znf_RING"/>
</dbReference>
<keyword evidence="7" id="KW-0833">Ubl conjugation pathway</keyword>
<dbReference type="EnsemblPlants" id="LPERR02G31010.1">
    <property type="protein sequence ID" value="LPERR02G31010.1"/>
    <property type="gene ID" value="LPERR02G31010"/>
</dbReference>
<dbReference type="eggNOG" id="KOG0800">
    <property type="taxonomic scope" value="Eukaryota"/>
</dbReference>
<dbReference type="STRING" id="77586.A0A0D9VMS6"/>
<keyword evidence="5" id="KW-0479">Metal-binding</keyword>
<dbReference type="GO" id="GO:0008270">
    <property type="term" value="F:zinc ion binding"/>
    <property type="evidence" value="ECO:0007669"/>
    <property type="project" value="UniProtKB-KW"/>
</dbReference>
<protein>
    <recommendedName>
        <fullName evidence="3">RING-type E3 ubiquitin transferase</fullName>
        <ecNumber evidence="3">2.3.2.27</ecNumber>
    </recommendedName>
</protein>
<dbReference type="PANTHER" id="PTHR46913">
    <property type="entry name" value="RING-H2 FINGER PROTEIN ATL16"/>
    <property type="match status" value="1"/>
</dbReference>
<evidence type="ECO:0000256" key="6">
    <source>
        <dbReference type="ARBA" id="ARBA00022771"/>
    </source>
</evidence>
<keyword evidence="11" id="KW-0472">Membrane</keyword>